<reference evidence="5" key="1">
    <citation type="submission" date="2018-05" db="EMBL/GenBank/DDBJ databases">
        <title>Draft genome of Mucuna pruriens seed.</title>
        <authorList>
            <person name="Nnadi N.E."/>
            <person name="Vos R."/>
            <person name="Hasami M.H."/>
            <person name="Devisetty U.K."/>
            <person name="Aguiy J.C."/>
        </authorList>
    </citation>
    <scope>NUCLEOTIDE SEQUENCE [LARGE SCALE GENOMIC DNA]</scope>
    <source>
        <strain evidence="5">JCA_2017</strain>
    </source>
</reference>
<keyword evidence="2" id="KW-0479">Metal-binding</keyword>
<comment type="cofactor">
    <cofactor evidence="1">
        <name>Mg(2+)</name>
        <dbReference type="ChEBI" id="CHEBI:18420"/>
    </cofactor>
</comment>
<gene>
    <name evidence="5" type="ORF">CR513_18274</name>
</gene>
<protein>
    <submittedName>
        <fullName evidence="5">Inorganic pyrophosphatase 2</fullName>
    </submittedName>
</protein>
<evidence type="ECO:0000256" key="4">
    <source>
        <dbReference type="ARBA" id="ARBA00022842"/>
    </source>
</evidence>
<evidence type="ECO:0000313" key="5">
    <source>
        <dbReference type="EMBL" id="RDX98764.1"/>
    </source>
</evidence>
<dbReference type="PANTHER" id="PTHR20889">
    <property type="entry name" value="PHOSPHATASE, ORPHAN 1, 2"/>
    <property type="match status" value="1"/>
</dbReference>
<evidence type="ECO:0000256" key="1">
    <source>
        <dbReference type="ARBA" id="ARBA00001946"/>
    </source>
</evidence>
<dbReference type="STRING" id="157652.A0A371H7I4"/>
<evidence type="ECO:0000313" key="6">
    <source>
        <dbReference type="Proteomes" id="UP000257109"/>
    </source>
</evidence>
<name>A0A371H7I4_MUCPR</name>
<keyword evidence="4" id="KW-0460">Magnesium</keyword>
<dbReference type="GO" id="GO:0046872">
    <property type="term" value="F:metal ion binding"/>
    <property type="evidence" value="ECO:0007669"/>
    <property type="project" value="UniProtKB-KW"/>
</dbReference>
<dbReference type="InterPro" id="IPR006384">
    <property type="entry name" value="HAD_hydro_PyrdxlP_Pase-like"/>
</dbReference>
<dbReference type="InterPro" id="IPR036412">
    <property type="entry name" value="HAD-like_sf"/>
</dbReference>
<dbReference type="EMBL" id="QJKJ01003381">
    <property type="protein sequence ID" value="RDX98764.1"/>
    <property type="molecule type" value="Genomic_DNA"/>
</dbReference>
<dbReference type="Pfam" id="PF06888">
    <property type="entry name" value="Put_Phosphatase"/>
    <property type="match status" value="4"/>
</dbReference>
<dbReference type="NCBIfam" id="TIGR01489">
    <property type="entry name" value="DKMTPPase-SF"/>
    <property type="match status" value="2"/>
</dbReference>
<dbReference type="Gene3D" id="3.40.50.1000">
    <property type="entry name" value="HAD superfamily/HAD-like"/>
    <property type="match status" value="3"/>
</dbReference>
<dbReference type="SUPFAM" id="SSF56784">
    <property type="entry name" value="HAD-like"/>
    <property type="match status" value="3"/>
</dbReference>
<dbReference type="OrthoDB" id="10267182at2759"/>
<sequence length="732" mass="83437">MSGIVVVFDFDKTIVDVDSDNWVIDELGFTDLFNQLLPTMPWNSLMDRMMMELHSHGKTIEEIEEVLCRIPLHSRVIPAIKAAHALGCDLRIVSDANMFFIETILKHLGIREYFSEINTNPGYVNEEGRLRILPYHDFNKVSHGCSLCPPNMCKGSIIDRIQDSISQDDKKRFIYLGDGSGDYCPSLRLKEKDFMMPRKNFPVWDLICKDPLLVKAEIHGWSDGEELEQILLHLINKISMEENAQFISSDCKLQTLFSIPQNMSGIVVVFDFDKTIVDVDSDNWVIDELGFTDLFNQFLPTMPWNSLMDRMMMELHSNGKTIEEIEEVLRRIPLHPRVIPAIKAAHALGCDLRIVSDANMFFIETILKHLGIREYFSEINTNPGYVNEEGRLRILPYHDFNKAPHGCNLCPPNMCKGLIIERIQNSICQEDKKRFIYLGDGSGDYCPSLRLKEKDLMMPRKNFPVWDLICKDPLLIKAEIHGWSDGEELEQVLLHKINKISMEENAHFISSDCKLQTLSVSSHEALPKVLQDRMMNELHSQGKSIQDIVEILNRTPMHPRIVPAIEAAFSLGCDLKILSDANIFFIETILKHHGVWNCFSEFSNDIQGLVIERIQNSLAASGKKKLIYLGDGNGDFCPSLKLKDSDYLMPRKDFPLCDLVSKNSNKIKAEVHDWRDGKELEHVLLHVINKAIGEVINNTHNSTTQTVSVDCKLGPIAIDTHQPLPKVLSVPH</sequence>
<evidence type="ECO:0000256" key="3">
    <source>
        <dbReference type="ARBA" id="ARBA00022801"/>
    </source>
</evidence>
<proteinExistence type="predicted"/>
<dbReference type="Proteomes" id="UP000257109">
    <property type="component" value="Unassembled WGS sequence"/>
</dbReference>
<dbReference type="PANTHER" id="PTHR20889:SF12">
    <property type="entry name" value="LP01149P"/>
    <property type="match status" value="1"/>
</dbReference>
<keyword evidence="3" id="KW-0378">Hydrolase</keyword>
<dbReference type="AlphaFoldDB" id="A0A371H7I4"/>
<keyword evidence="6" id="KW-1185">Reference proteome</keyword>
<comment type="caution">
    <text evidence="5">The sequence shown here is derived from an EMBL/GenBank/DDBJ whole genome shotgun (WGS) entry which is preliminary data.</text>
</comment>
<dbReference type="GO" id="GO:0016791">
    <property type="term" value="F:phosphatase activity"/>
    <property type="evidence" value="ECO:0007669"/>
    <property type="project" value="InterPro"/>
</dbReference>
<evidence type="ECO:0000256" key="2">
    <source>
        <dbReference type="ARBA" id="ARBA00022723"/>
    </source>
</evidence>
<accession>A0A371H7I4</accession>
<organism evidence="5 6">
    <name type="scientific">Mucuna pruriens</name>
    <name type="common">Velvet bean</name>
    <name type="synonym">Dolichos pruriens</name>
    <dbReference type="NCBI Taxonomy" id="157652"/>
    <lineage>
        <taxon>Eukaryota</taxon>
        <taxon>Viridiplantae</taxon>
        <taxon>Streptophyta</taxon>
        <taxon>Embryophyta</taxon>
        <taxon>Tracheophyta</taxon>
        <taxon>Spermatophyta</taxon>
        <taxon>Magnoliopsida</taxon>
        <taxon>eudicotyledons</taxon>
        <taxon>Gunneridae</taxon>
        <taxon>Pentapetalae</taxon>
        <taxon>rosids</taxon>
        <taxon>fabids</taxon>
        <taxon>Fabales</taxon>
        <taxon>Fabaceae</taxon>
        <taxon>Papilionoideae</taxon>
        <taxon>50 kb inversion clade</taxon>
        <taxon>NPAAA clade</taxon>
        <taxon>indigoferoid/millettioid clade</taxon>
        <taxon>Phaseoleae</taxon>
        <taxon>Mucuna</taxon>
    </lineage>
</organism>
<dbReference type="InterPro" id="IPR016965">
    <property type="entry name" value="Pase_PHOSPHO-typ"/>
</dbReference>
<dbReference type="InterPro" id="IPR023214">
    <property type="entry name" value="HAD_sf"/>
</dbReference>
<dbReference type="NCBIfam" id="TIGR01488">
    <property type="entry name" value="HAD-SF-IB"/>
    <property type="match status" value="2"/>
</dbReference>